<evidence type="ECO:0000256" key="2">
    <source>
        <dbReference type="SAM" id="SignalP"/>
    </source>
</evidence>
<gene>
    <name evidence="3" type="ORF">FK531_17780</name>
</gene>
<evidence type="ECO:0000313" key="4">
    <source>
        <dbReference type="Proteomes" id="UP000316256"/>
    </source>
</evidence>
<protein>
    <recommendedName>
        <fullName evidence="5">Lipoprotein</fullName>
    </recommendedName>
</protein>
<dbReference type="Proteomes" id="UP000316256">
    <property type="component" value="Unassembled WGS sequence"/>
</dbReference>
<dbReference type="EMBL" id="VIGH01000008">
    <property type="protein sequence ID" value="TQF66358.1"/>
    <property type="molecule type" value="Genomic_DNA"/>
</dbReference>
<feature type="region of interest" description="Disordered" evidence="1">
    <location>
        <begin position="69"/>
        <end position="94"/>
    </location>
</feature>
<evidence type="ECO:0000256" key="1">
    <source>
        <dbReference type="SAM" id="MobiDB-lite"/>
    </source>
</evidence>
<proteinExistence type="predicted"/>
<evidence type="ECO:0008006" key="5">
    <source>
        <dbReference type="Google" id="ProtNLM"/>
    </source>
</evidence>
<dbReference type="AlphaFoldDB" id="A0A541B218"/>
<dbReference type="OrthoDB" id="3692307at2"/>
<accession>A0A541B218</accession>
<keyword evidence="4" id="KW-1185">Reference proteome</keyword>
<feature type="signal peptide" evidence="2">
    <location>
        <begin position="1"/>
        <end position="24"/>
    </location>
</feature>
<dbReference type="PROSITE" id="PS51257">
    <property type="entry name" value="PROKAR_LIPOPROTEIN"/>
    <property type="match status" value="1"/>
</dbReference>
<feature type="chain" id="PRO_5039423280" description="Lipoprotein" evidence="2">
    <location>
        <begin position="25"/>
        <end position="121"/>
    </location>
</feature>
<evidence type="ECO:0000313" key="3">
    <source>
        <dbReference type="EMBL" id="TQF66358.1"/>
    </source>
</evidence>
<organism evidence="3 4">
    <name type="scientific">Rhodococcus spelaei</name>
    <dbReference type="NCBI Taxonomy" id="2546320"/>
    <lineage>
        <taxon>Bacteria</taxon>
        <taxon>Bacillati</taxon>
        <taxon>Actinomycetota</taxon>
        <taxon>Actinomycetes</taxon>
        <taxon>Mycobacteriales</taxon>
        <taxon>Nocardiaceae</taxon>
        <taxon>Rhodococcus</taxon>
    </lineage>
</organism>
<dbReference type="RefSeq" id="WP_142101690.1">
    <property type="nucleotide sequence ID" value="NZ_VIGH01000008.1"/>
</dbReference>
<keyword evidence="2" id="KW-0732">Signal</keyword>
<sequence length="121" mass="13201">MTRRLVMQWLCAAALLAVGLSGCGAPSPPSEPAPDQVEIGVAYEYRMYTHCGAEEARFAGEYWEALRADPQQGNSSSGWDDPYQLGTMTRESESTAAFEAEGQVKRYQLRPGATSFLQTCA</sequence>
<name>A0A541B218_9NOCA</name>
<comment type="caution">
    <text evidence="3">The sequence shown here is derived from an EMBL/GenBank/DDBJ whole genome shotgun (WGS) entry which is preliminary data.</text>
</comment>
<reference evidence="3 4" key="1">
    <citation type="submission" date="2019-06" db="EMBL/GenBank/DDBJ databases">
        <title>Rhodococcus spaelei sp. nov., isolated from a cave.</title>
        <authorList>
            <person name="Lee S.D."/>
        </authorList>
    </citation>
    <scope>NUCLEOTIDE SEQUENCE [LARGE SCALE GENOMIC DNA]</scope>
    <source>
        <strain evidence="3 4">C9-5</strain>
    </source>
</reference>